<dbReference type="UniPathway" id="UPA00545">
    <property type="reaction ID" value="UER00823"/>
</dbReference>
<keyword evidence="4 7" id="KW-0378">Hydrolase</keyword>
<dbReference type="GO" id="GO:0030599">
    <property type="term" value="F:pectinesterase activity"/>
    <property type="evidence" value="ECO:0007669"/>
    <property type="project" value="UniProtKB-UniRule"/>
</dbReference>
<protein>
    <recommendedName>
        <fullName evidence="7">Pectinesterase</fullName>
        <ecNumber evidence="7">3.1.1.11</ecNumber>
    </recommendedName>
</protein>
<evidence type="ECO:0000313" key="10">
    <source>
        <dbReference type="EMBL" id="RWR85121.1"/>
    </source>
</evidence>
<dbReference type="FunFam" id="2.160.20.10:FF:000001">
    <property type="entry name" value="Pectinesterase"/>
    <property type="match status" value="1"/>
</dbReference>
<dbReference type="InterPro" id="IPR006501">
    <property type="entry name" value="Pectinesterase_inhib_dom"/>
</dbReference>
<dbReference type="PANTHER" id="PTHR31707">
    <property type="entry name" value="PECTINESTERASE"/>
    <property type="match status" value="1"/>
</dbReference>
<dbReference type="InterPro" id="IPR012334">
    <property type="entry name" value="Pectin_lyas_fold"/>
</dbReference>
<feature type="active site" evidence="6">
    <location>
        <position position="381"/>
    </location>
</feature>
<dbReference type="InterPro" id="IPR000070">
    <property type="entry name" value="Pectinesterase_cat"/>
</dbReference>
<dbReference type="GO" id="GO:0004857">
    <property type="term" value="F:enzyme inhibitor activity"/>
    <property type="evidence" value="ECO:0007669"/>
    <property type="project" value="InterPro"/>
</dbReference>
<gene>
    <name evidence="10" type="ORF">CKAN_01396900</name>
</gene>
<reference evidence="10 11" key="1">
    <citation type="journal article" date="2019" name="Nat. Plants">
        <title>Stout camphor tree genome fills gaps in understanding of flowering plant genome evolution.</title>
        <authorList>
            <person name="Chaw S.M."/>
            <person name="Liu Y.C."/>
            <person name="Wu Y.W."/>
            <person name="Wang H.Y."/>
            <person name="Lin C.I."/>
            <person name="Wu C.S."/>
            <person name="Ke H.M."/>
            <person name="Chang L.Y."/>
            <person name="Hsu C.Y."/>
            <person name="Yang H.T."/>
            <person name="Sudianto E."/>
            <person name="Hsu M.H."/>
            <person name="Wu K.P."/>
            <person name="Wang L.N."/>
            <person name="Leebens-Mack J.H."/>
            <person name="Tsai I.J."/>
        </authorList>
    </citation>
    <scope>NUCLEOTIDE SEQUENCE [LARGE SCALE GENOMIC DNA]</scope>
    <source>
        <strain evidence="11">cv. Chaw 1501</strain>
        <tissue evidence="10">Young leaves</tissue>
    </source>
</reference>
<keyword evidence="7" id="KW-0964">Secreted</keyword>
<dbReference type="NCBIfam" id="TIGR01614">
    <property type="entry name" value="PME_inhib"/>
    <property type="match status" value="1"/>
</dbReference>
<dbReference type="GO" id="GO:0045490">
    <property type="term" value="P:pectin catabolic process"/>
    <property type="evidence" value="ECO:0007669"/>
    <property type="project" value="UniProtKB-UniRule"/>
</dbReference>
<feature type="transmembrane region" description="Helical" evidence="8">
    <location>
        <begin position="21"/>
        <end position="42"/>
    </location>
</feature>
<evidence type="ECO:0000259" key="9">
    <source>
        <dbReference type="SMART" id="SM00856"/>
    </source>
</evidence>
<evidence type="ECO:0000256" key="7">
    <source>
        <dbReference type="RuleBase" id="RU000589"/>
    </source>
</evidence>
<feature type="domain" description="Pectinesterase inhibitor" evidence="9">
    <location>
        <begin position="43"/>
        <end position="190"/>
    </location>
</feature>
<dbReference type="PROSITE" id="PS00503">
    <property type="entry name" value="PECTINESTERASE_2"/>
    <property type="match status" value="1"/>
</dbReference>
<dbReference type="SMART" id="SM00856">
    <property type="entry name" value="PMEI"/>
    <property type="match status" value="1"/>
</dbReference>
<evidence type="ECO:0000256" key="8">
    <source>
        <dbReference type="SAM" id="Phobius"/>
    </source>
</evidence>
<evidence type="ECO:0000313" key="11">
    <source>
        <dbReference type="Proteomes" id="UP000283530"/>
    </source>
</evidence>
<dbReference type="InterPro" id="IPR011050">
    <property type="entry name" value="Pectin_lyase_fold/virulence"/>
</dbReference>
<keyword evidence="7" id="KW-0961">Cell wall biogenesis/degradation</keyword>
<dbReference type="Gene3D" id="2.160.20.10">
    <property type="entry name" value="Single-stranded right-handed beta-helix, Pectin lyase-like"/>
    <property type="match status" value="1"/>
</dbReference>
<dbReference type="SUPFAM" id="SSF51126">
    <property type="entry name" value="Pectin lyase-like"/>
    <property type="match status" value="1"/>
</dbReference>
<comment type="pathway">
    <text evidence="1 7">Glycan metabolism; pectin degradation; 2-dehydro-3-deoxy-D-gluconate from pectin: step 1/5.</text>
</comment>
<dbReference type="PROSITE" id="PS00800">
    <property type="entry name" value="PECTINESTERASE_1"/>
    <property type="match status" value="1"/>
</dbReference>
<dbReference type="EMBL" id="QPKB01000005">
    <property type="protein sequence ID" value="RWR85121.1"/>
    <property type="molecule type" value="Genomic_DNA"/>
</dbReference>
<dbReference type="Pfam" id="PF01095">
    <property type="entry name" value="Pectinesterase"/>
    <property type="match status" value="1"/>
</dbReference>
<keyword evidence="7" id="KW-0134">Cell wall</keyword>
<comment type="similarity">
    <text evidence="2">In the N-terminal section; belongs to the PMEI family.</text>
</comment>
<dbReference type="InterPro" id="IPR018040">
    <property type="entry name" value="Pectinesterase_Tyr_AS"/>
</dbReference>
<comment type="catalytic activity">
    <reaction evidence="7">
        <text>[(1-&gt;4)-alpha-D-galacturonosyl methyl ester](n) + n H2O = [(1-&gt;4)-alpha-D-galacturonosyl](n) + n methanol + n H(+)</text>
        <dbReference type="Rhea" id="RHEA:22380"/>
        <dbReference type="Rhea" id="RHEA-COMP:14570"/>
        <dbReference type="Rhea" id="RHEA-COMP:14573"/>
        <dbReference type="ChEBI" id="CHEBI:15377"/>
        <dbReference type="ChEBI" id="CHEBI:15378"/>
        <dbReference type="ChEBI" id="CHEBI:17790"/>
        <dbReference type="ChEBI" id="CHEBI:140522"/>
        <dbReference type="ChEBI" id="CHEBI:140523"/>
        <dbReference type="EC" id="3.1.1.11"/>
    </reaction>
</comment>
<organism evidence="10 11">
    <name type="scientific">Cinnamomum micranthum f. kanehirae</name>
    <dbReference type="NCBI Taxonomy" id="337451"/>
    <lineage>
        <taxon>Eukaryota</taxon>
        <taxon>Viridiplantae</taxon>
        <taxon>Streptophyta</taxon>
        <taxon>Embryophyta</taxon>
        <taxon>Tracheophyta</taxon>
        <taxon>Spermatophyta</taxon>
        <taxon>Magnoliopsida</taxon>
        <taxon>Magnoliidae</taxon>
        <taxon>Laurales</taxon>
        <taxon>Lauraceae</taxon>
        <taxon>Cinnamomum</taxon>
    </lineage>
</organism>
<dbReference type="Proteomes" id="UP000283530">
    <property type="component" value="Unassembled WGS sequence"/>
</dbReference>
<dbReference type="Gene3D" id="1.20.140.40">
    <property type="entry name" value="Invertase/pectin methylesterase inhibitor family protein"/>
    <property type="match status" value="1"/>
</dbReference>
<evidence type="ECO:0000256" key="1">
    <source>
        <dbReference type="ARBA" id="ARBA00005184"/>
    </source>
</evidence>
<name>A0A3S3NRL9_9MAGN</name>
<comment type="function">
    <text evidence="7">Acts in the modification of cell walls via demethylesterification of cell wall pectin.</text>
</comment>
<keyword evidence="5 7" id="KW-0063">Aspartyl esterase</keyword>
<dbReference type="Pfam" id="PF04043">
    <property type="entry name" value="PMEI"/>
    <property type="match status" value="1"/>
</dbReference>
<proteinExistence type="inferred from homology"/>
<evidence type="ECO:0000256" key="3">
    <source>
        <dbReference type="ARBA" id="ARBA00007786"/>
    </source>
</evidence>
<keyword evidence="8" id="KW-0812">Transmembrane</keyword>
<evidence type="ECO:0000256" key="5">
    <source>
        <dbReference type="ARBA" id="ARBA00023085"/>
    </source>
</evidence>
<sequence length="543" mass="58648">MATVNQPLLGSPKATYPCCKTLFLTISITVVLCLAALATLHVTTTNHFHICEKSKNPNSCHAILSSVATFEFLPPTKLQLLKAILKKSVPKINGAVSTANDIHSRINDPKLQAGLADCATLMDLSLDRVEDSMLDLDSLSTNSLSSVHSWLSAVLTNHVTCSDGLHGPAKSIMETDLKPLMELASTSLAIVNAISPHSAGEISMPPTNEFPSWVTYRDRKLLQASPNAIKADVVVAQDGSGKYKTVQEAVTAAPDNSKTRYVIYVKKGKYKEKVDVGKKKKNIMIAGDGMDSTIITGSLNFIDGTTTFNSATLAAVGDGFMAQDIWIQNTAGAQKHQAVALRVGADKSVINRCRIDGYQDTLYAHSLRQFYRDCSISGTVDFIFGNAAVVLQNCNLIANKPMSNQQNLVTAQGRTDPNQNTGTSIQKCQILASSDLSKVKSSIPTYLGRPWKEYSRTVVMQSNIGDHISPAGWLAWSGDFALKTLYYGEYMNKGPGAGTGQRVKWAGYRVITNANEARKFTVAQLIQGGAWLTSTGVTFTEGL</sequence>
<dbReference type="InterPro" id="IPR035513">
    <property type="entry name" value="Invertase/methylesterase_inhib"/>
</dbReference>
<dbReference type="GO" id="GO:0042545">
    <property type="term" value="P:cell wall modification"/>
    <property type="evidence" value="ECO:0007669"/>
    <property type="project" value="UniProtKB-UniRule"/>
</dbReference>
<comment type="caution">
    <text evidence="10">The sequence shown here is derived from an EMBL/GenBank/DDBJ whole genome shotgun (WGS) entry which is preliminary data.</text>
</comment>
<keyword evidence="8" id="KW-1133">Transmembrane helix</keyword>
<dbReference type="CDD" id="cd15799">
    <property type="entry name" value="PMEI-like_4"/>
    <property type="match status" value="1"/>
</dbReference>
<comment type="subcellular location">
    <subcellularLocation>
        <location evidence="7">Secreted</location>
        <location evidence="7">Cell wall</location>
    </subcellularLocation>
</comment>
<evidence type="ECO:0000256" key="2">
    <source>
        <dbReference type="ARBA" id="ARBA00006027"/>
    </source>
</evidence>
<dbReference type="OrthoDB" id="2019149at2759"/>
<dbReference type="InterPro" id="IPR033131">
    <property type="entry name" value="Pectinesterase_Asp_AS"/>
</dbReference>
<keyword evidence="11" id="KW-1185">Reference proteome</keyword>
<evidence type="ECO:0000256" key="6">
    <source>
        <dbReference type="PROSITE-ProRule" id="PRU10040"/>
    </source>
</evidence>
<keyword evidence="8" id="KW-0472">Membrane</keyword>
<dbReference type="SUPFAM" id="SSF101148">
    <property type="entry name" value="Plant invertase/pectin methylesterase inhibitor"/>
    <property type="match status" value="1"/>
</dbReference>
<accession>A0A3S3NRL9</accession>
<dbReference type="STRING" id="337451.A0A3S3NRL9"/>
<evidence type="ECO:0000256" key="4">
    <source>
        <dbReference type="ARBA" id="ARBA00022801"/>
    </source>
</evidence>
<dbReference type="EC" id="3.1.1.11" evidence="7"/>
<comment type="similarity">
    <text evidence="3">In the C-terminal section; belongs to the pectinesterase family.</text>
</comment>
<dbReference type="AlphaFoldDB" id="A0A3S3NRL9"/>